<feature type="transmembrane region" description="Helical" evidence="7">
    <location>
        <begin position="6"/>
        <end position="25"/>
    </location>
</feature>
<keyword evidence="2" id="KW-1003">Cell membrane</keyword>
<evidence type="ECO:0000256" key="5">
    <source>
        <dbReference type="ARBA" id="ARBA00023136"/>
    </source>
</evidence>
<feature type="transmembrane region" description="Helical" evidence="7">
    <location>
        <begin position="279"/>
        <end position="302"/>
    </location>
</feature>
<gene>
    <name evidence="8" type="ORF">M0638_16630</name>
</gene>
<dbReference type="NCBIfam" id="TIGR00765">
    <property type="entry name" value="yihY_not_rbn"/>
    <property type="match status" value="1"/>
</dbReference>
<feature type="transmembrane region" description="Helical" evidence="7">
    <location>
        <begin position="203"/>
        <end position="236"/>
    </location>
</feature>
<feature type="transmembrane region" description="Helical" evidence="7">
    <location>
        <begin position="314"/>
        <end position="335"/>
    </location>
</feature>
<protein>
    <submittedName>
        <fullName evidence="8">YihY/virulence factor BrkB family protein</fullName>
    </submittedName>
</protein>
<feature type="transmembrane region" description="Helical" evidence="7">
    <location>
        <begin position="103"/>
        <end position="123"/>
    </location>
</feature>
<dbReference type="Pfam" id="PF03631">
    <property type="entry name" value="Virul_fac_BrkB"/>
    <property type="match status" value="1"/>
</dbReference>
<sequence length="372" mass="39797">MPAAQRLSNALLTAGAAMGLAALLLPDRQRRAAARLTPDAPPEAAIAAANGAGPVAPPQRDPLGRTAEAPHQIPARGWWSILKRTFAQVNEDRVMANAAGITFYALLSVFPTVAALVSLYALFADPATIGKHLSEIAGFVPQGGMEIITDQIKRVAAKADGTLGVSAIIGLATSLWSANQGMKALFDSLNVVYEEEEKRSFVWLNLVSLTFTVGSILFVLLAMGAVVVLPIVLNLVYLGDSTETLLRWVRWPVLFVGITVFLSLIYRYGPSRERARWSWVSWGGGVASLAWLGLSAGFSVYVSNFGNYNETYGSLGAAIGFMTWIWLSSIVVLVGGELNAEMEHQTAQDTTTGAPKPLGQRRARMADEVAPA</sequence>
<evidence type="ECO:0000256" key="6">
    <source>
        <dbReference type="SAM" id="MobiDB-lite"/>
    </source>
</evidence>
<dbReference type="PANTHER" id="PTHR30213">
    <property type="entry name" value="INNER MEMBRANE PROTEIN YHJD"/>
    <property type="match status" value="1"/>
</dbReference>
<proteinExistence type="predicted"/>
<evidence type="ECO:0000256" key="2">
    <source>
        <dbReference type="ARBA" id="ARBA00022475"/>
    </source>
</evidence>
<name>A0A9X1Y8B5_9PROT</name>
<comment type="subcellular location">
    <subcellularLocation>
        <location evidence="1">Cell membrane</location>
        <topology evidence="1">Multi-pass membrane protein</topology>
    </subcellularLocation>
</comment>
<dbReference type="GO" id="GO:0005886">
    <property type="term" value="C:plasma membrane"/>
    <property type="evidence" value="ECO:0007669"/>
    <property type="project" value="UniProtKB-SubCell"/>
</dbReference>
<keyword evidence="9" id="KW-1185">Reference proteome</keyword>
<evidence type="ECO:0000256" key="3">
    <source>
        <dbReference type="ARBA" id="ARBA00022692"/>
    </source>
</evidence>
<keyword evidence="4 7" id="KW-1133">Transmembrane helix</keyword>
<dbReference type="AlphaFoldDB" id="A0A9X1Y8B5"/>
<dbReference type="RefSeq" id="WP_248668123.1">
    <property type="nucleotide sequence ID" value="NZ_JALPRX010000073.1"/>
</dbReference>
<evidence type="ECO:0000313" key="8">
    <source>
        <dbReference type="EMBL" id="MCK8786004.1"/>
    </source>
</evidence>
<dbReference type="InterPro" id="IPR017039">
    <property type="entry name" value="Virul_fac_BrkB"/>
</dbReference>
<dbReference type="Proteomes" id="UP001139516">
    <property type="component" value="Unassembled WGS sequence"/>
</dbReference>
<accession>A0A9X1Y8B5</accession>
<evidence type="ECO:0000256" key="7">
    <source>
        <dbReference type="SAM" id="Phobius"/>
    </source>
</evidence>
<evidence type="ECO:0000256" key="1">
    <source>
        <dbReference type="ARBA" id="ARBA00004651"/>
    </source>
</evidence>
<reference evidence="8" key="1">
    <citation type="submission" date="2022-04" db="EMBL/GenBank/DDBJ databases">
        <title>Roseomonas acroporae sp. nov., isolated from coral Acropora digitifera.</title>
        <authorList>
            <person name="Sun H."/>
        </authorList>
    </citation>
    <scope>NUCLEOTIDE SEQUENCE</scope>
    <source>
        <strain evidence="8">NAR14</strain>
    </source>
</reference>
<keyword evidence="3 7" id="KW-0812">Transmembrane</keyword>
<feature type="transmembrane region" description="Helical" evidence="7">
    <location>
        <begin position="248"/>
        <end position="267"/>
    </location>
</feature>
<comment type="caution">
    <text evidence="8">The sequence shown here is derived from an EMBL/GenBank/DDBJ whole genome shotgun (WGS) entry which is preliminary data.</text>
</comment>
<keyword evidence="5 7" id="KW-0472">Membrane</keyword>
<dbReference type="EMBL" id="JALPRX010000073">
    <property type="protein sequence ID" value="MCK8786004.1"/>
    <property type="molecule type" value="Genomic_DNA"/>
</dbReference>
<evidence type="ECO:0000256" key="4">
    <source>
        <dbReference type="ARBA" id="ARBA00022989"/>
    </source>
</evidence>
<feature type="region of interest" description="Disordered" evidence="6">
    <location>
        <begin position="344"/>
        <end position="372"/>
    </location>
</feature>
<evidence type="ECO:0000313" key="9">
    <source>
        <dbReference type="Proteomes" id="UP001139516"/>
    </source>
</evidence>
<organism evidence="8 9">
    <name type="scientific">Roseomonas acroporae</name>
    <dbReference type="NCBI Taxonomy" id="2937791"/>
    <lineage>
        <taxon>Bacteria</taxon>
        <taxon>Pseudomonadati</taxon>
        <taxon>Pseudomonadota</taxon>
        <taxon>Alphaproteobacteria</taxon>
        <taxon>Acetobacterales</taxon>
        <taxon>Roseomonadaceae</taxon>
        <taxon>Roseomonas</taxon>
    </lineage>
</organism>
<dbReference type="PANTHER" id="PTHR30213:SF0">
    <property type="entry name" value="UPF0761 MEMBRANE PROTEIN YIHY"/>
    <property type="match status" value="1"/>
</dbReference>